<keyword evidence="2" id="KW-1185">Reference proteome</keyword>
<accession>A0A917PHN7</accession>
<name>A0A917PHN7_9DEIO</name>
<organism evidence="1 2">
    <name type="scientific">Deinococcus aquiradiocola</name>
    <dbReference type="NCBI Taxonomy" id="393059"/>
    <lineage>
        <taxon>Bacteria</taxon>
        <taxon>Thermotogati</taxon>
        <taxon>Deinococcota</taxon>
        <taxon>Deinococci</taxon>
        <taxon>Deinococcales</taxon>
        <taxon>Deinococcaceae</taxon>
        <taxon>Deinococcus</taxon>
    </lineage>
</organism>
<evidence type="ECO:0000313" key="1">
    <source>
        <dbReference type="EMBL" id="GGJ78181.1"/>
    </source>
</evidence>
<proteinExistence type="predicted"/>
<protein>
    <submittedName>
        <fullName evidence="1">Uncharacterized protein</fullName>
    </submittedName>
</protein>
<comment type="caution">
    <text evidence="1">The sequence shown here is derived from an EMBL/GenBank/DDBJ whole genome shotgun (WGS) entry which is preliminary data.</text>
</comment>
<gene>
    <name evidence="1" type="ORF">GCM10008939_22690</name>
</gene>
<evidence type="ECO:0000313" key="2">
    <source>
        <dbReference type="Proteomes" id="UP000635726"/>
    </source>
</evidence>
<sequence length="76" mass="8851">MVIRLFRRRTPQERFDRAAHAFRTVLADEGCPRPPAHAWQAYQDGTAARNDQDLLAAAAHLEREVRRLHSMIDTLW</sequence>
<dbReference type="EMBL" id="BMOE01000007">
    <property type="protein sequence ID" value="GGJ78181.1"/>
    <property type="molecule type" value="Genomic_DNA"/>
</dbReference>
<reference evidence="1" key="1">
    <citation type="journal article" date="2014" name="Int. J. Syst. Evol. Microbiol.">
        <title>Complete genome sequence of Corynebacterium casei LMG S-19264T (=DSM 44701T), isolated from a smear-ripened cheese.</title>
        <authorList>
            <consortium name="US DOE Joint Genome Institute (JGI-PGF)"/>
            <person name="Walter F."/>
            <person name="Albersmeier A."/>
            <person name="Kalinowski J."/>
            <person name="Ruckert C."/>
        </authorList>
    </citation>
    <scope>NUCLEOTIDE SEQUENCE</scope>
    <source>
        <strain evidence="1">JCM 14371</strain>
    </source>
</reference>
<dbReference type="Proteomes" id="UP000635726">
    <property type="component" value="Unassembled WGS sequence"/>
</dbReference>
<dbReference type="AlphaFoldDB" id="A0A917PHN7"/>
<reference evidence="1" key="2">
    <citation type="submission" date="2020-09" db="EMBL/GenBank/DDBJ databases">
        <authorList>
            <person name="Sun Q."/>
            <person name="Ohkuma M."/>
        </authorList>
    </citation>
    <scope>NUCLEOTIDE SEQUENCE</scope>
    <source>
        <strain evidence="1">JCM 14371</strain>
    </source>
</reference>